<evidence type="ECO:0000256" key="4">
    <source>
        <dbReference type="ARBA" id="ARBA00023136"/>
    </source>
</evidence>
<dbReference type="Proteomes" id="UP001200544">
    <property type="component" value="Unassembled WGS sequence"/>
</dbReference>
<dbReference type="Proteomes" id="UP001156216">
    <property type="component" value="Chromosome"/>
</dbReference>
<reference evidence="14 21" key="3">
    <citation type="submission" date="2021-06" db="EMBL/GenBank/DDBJ databases">
        <title>Interrogation of the integrated mobile genetic elements in gut-associated Bacteroides with a consensus prediction approach.</title>
        <authorList>
            <person name="Campbell D.E."/>
            <person name="Leigh J.R."/>
            <person name="Kim T."/>
            <person name="England W."/>
            <person name="Whitaker R.J."/>
            <person name="Degnan P.H."/>
        </authorList>
    </citation>
    <scope>NUCLEOTIDE SEQUENCE</scope>
    <source>
        <strain evidence="16">VPI-3443</strain>
        <strain evidence="15">VPI-BTDOT2</strain>
        <strain evidence="14 21">WAL8669</strain>
    </source>
</reference>
<dbReference type="EMBL" id="CP083680">
    <property type="protein sequence ID" value="UYU68381.1"/>
    <property type="molecule type" value="Genomic_DNA"/>
</dbReference>
<dbReference type="EMBL" id="WCRS01000002">
    <property type="protein sequence ID" value="KAB4477818.1"/>
    <property type="molecule type" value="Genomic_DNA"/>
</dbReference>
<evidence type="ECO:0000313" key="22">
    <source>
        <dbReference type="Proteomes" id="UP001200544"/>
    </source>
</evidence>
<proteinExistence type="inferred from homology"/>
<reference evidence="12" key="4">
    <citation type="submission" date="2021-07" db="EMBL/GenBank/DDBJ databases">
        <title>Comparative genomics of Bacteroides fragilis group isolates reveals species-dependent resistance mechanisms and validates clinical tools for resistance prediction.</title>
        <authorList>
            <person name="Wallace M.J."/>
            <person name="Jean S."/>
            <person name="Wallace M.A."/>
            <person name="Carey-Ann B.D."/>
            <person name="Dantas G."/>
        </authorList>
    </citation>
    <scope>NUCLEOTIDE SEQUENCE</scope>
    <source>
        <strain evidence="12">BJH_160</strain>
    </source>
</reference>
<dbReference type="Pfam" id="PF07980">
    <property type="entry name" value="SusD_RagB"/>
    <property type="match status" value="1"/>
</dbReference>
<feature type="domain" description="SusD-like N-terminal" evidence="8">
    <location>
        <begin position="105"/>
        <end position="236"/>
    </location>
</feature>
<name>A0A139JV88_BACT4</name>
<dbReference type="Proteomes" id="UP000284785">
    <property type="component" value="Unassembled WGS sequence"/>
</dbReference>
<dbReference type="Pfam" id="PF14322">
    <property type="entry name" value="SusD-like_3"/>
    <property type="match status" value="1"/>
</dbReference>
<dbReference type="Proteomes" id="UP001156218">
    <property type="component" value="Chromosome"/>
</dbReference>
<feature type="chain" id="PRO_5014530656" evidence="6">
    <location>
        <begin position="21"/>
        <end position="632"/>
    </location>
</feature>
<evidence type="ECO:0000313" key="11">
    <source>
        <dbReference type="EMBL" id="KAB4480807.1"/>
    </source>
</evidence>
<accession>A0A139JV88</accession>
<dbReference type="Proteomes" id="UP000436858">
    <property type="component" value="Unassembled WGS sequence"/>
</dbReference>
<reference evidence="18 19" key="2">
    <citation type="journal article" date="2019" name="Nat. Med.">
        <title>A library of human gut bacterial isolates paired with longitudinal multiomics data enables mechanistic microbiome research.</title>
        <authorList>
            <person name="Poyet M."/>
            <person name="Groussin M."/>
            <person name="Gibbons S.M."/>
            <person name="Avila-Pacheco J."/>
            <person name="Jiang X."/>
            <person name="Kearney S.M."/>
            <person name="Perrotta A.R."/>
            <person name="Berdy B."/>
            <person name="Zhao S."/>
            <person name="Lieberman T.D."/>
            <person name="Swanson P.K."/>
            <person name="Smith M."/>
            <person name="Roesemann S."/>
            <person name="Alexander J.E."/>
            <person name="Rich S.A."/>
            <person name="Livny J."/>
            <person name="Vlamakis H."/>
            <person name="Clish C."/>
            <person name="Bullock K."/>
            <person name="Deik A."/>
            <person name="Scott J."/>
            <person name="Pierce K.A."/>
            <person name="Xavier R.J."/>
            <person name="Alm E.J."/>
        </authorList>
    </citation>
    <scope>NUCLEOTIDE SEQUENCE [LARGE SCALE GENOMIC DNA]</scope>
    <source>
        <strain evidence="10 20">BIOML-A156</strain>
        <strain evidence="11 18">BIOML-A162</strain>
        <strain evidence="9 19">BIOML-A165</strain>
    </source>
</reference>
<evidence type="ECO:0000256" key="6">
    <source>
        <dbReference type="SAM" id="SignalP"/>
    </source>
</evidence>
<comment type="similarity">
    <text evidence="2">Belongs to the SusD family.</text>
</comment>
<evidence type="ECO:0000313" key="15">
    <source>
        <dbReference type="EMBL" id="UYU73234.1"/>
    </source>
</evidence>
<dbReference type="InterPro" id="IPR033985">
    <property type="entry name" value="SusD-like_N"/>
</dbReference>
<dbReference type="Gene3D" id="1.25.40.390">
    <property type="match status" value="1"/>
</dbReference>
<comment type="subcellular location">
    <subcellularLocation>
        <location evidence="1">Cell outer membrane</location>
    </subcellularLocation>
</comment>
<dbReference type="EMBL" id="WCSB01000010">
    <property type="protein sequence ID" value="KAB4452005.1"/>
    <property type="molecule type" value="Genomic_DNA"/>
</dbReference>
<evidence type="ECO:0000313" key="20">
    <source>
        <dbReference type="Proteomes" id="UP000488521"/>
    </source>
</evidence>
<evidence type="ECO:0000313" key="13">
    <source>
        <dbReference type="EMBL" id="RHD89319.1"/>
    </source>
</evidence>
<dbReference type="AlphaFoldDB" id="A0A139JV88"/>
<dbReference type="GO" id="GO:0009279">
    <property type="term" value="C:cell outer membrane"/>
    <property type="evidence" value="ECO:0007669"/>
    <property type="project" value="UniProtKB-SubCell"/>
</dbReference>
<evidence type="ECO:0000256" key="2">
    <source>
        <dbReference type="ARBA" id="ARBA00006275"/>
    </source>
</evidence>
<feature type="domain" description="RagB/SusD" evidence="7">
    <location>
        <begin position="321"/>
        <end position="632"/>
    </location>
</feature>
<dbReference type="OMA" id="RIRTEDW"/>
<protein>
    <submittedName>
        <fullName evidence="12">RagB/SusD family nutrient uptake outer membrane protein</fullName>
    </submittedName>
</protein>
<dbReference type="InterPro" id="IPR011990">
    <property type="entry name" value="TPR-like_helical_dom_sf"/>
</dbReference>
<evidence type="ECO:0000313" key="9">
    <source>
        <dbReference type="EMBL" id="KAB4452005.1"/>
    </source>
</evidence>
<dbReference type="Proteomes" id="UP000460317">
    <property type="component" value="Unassembled WGS sequence"/>
</dbReference>
<evidence type="ECO:0000256" key="3">
    <source>
        <dbReference type="ARBA" id="ARBA00022729"/>
    </source>
</evidence>
<evidence type="ECO:0000259" key="8">
    <source>
        <dbReference type="Pfam" id="PF14322"/>
    </source>
</evidence>
<dbReference type="SUPFAM" id="SSF48452">
    <property type="entry name" value="TPR-like"/>
    <property type="match status" value="1"/>
</dbReference>
<evidence type="ECO:0000313" key="10">
    <source>
        <dbReference type="EMBL" id="KAB4477818.1"/>
    </source>
</evidence>
<sequence length="632" mass="72175">MKSKSHIYMLLMGLFFSVSSCDYLAVSDQMSGGLQNTDQIFENVAYTKRWYANVFAGIPDYSGINSLNVGAFKNPWAAICDELVVGYGNAAKANNSDKNAATAGFHRYGDCYKYIRQANIFLEKAHVITTSGTQGDRLEEDELNEMRANVRFMRAFYNYLLLEQYGPIILVKDKVYEATETQDVPRNTVDEVITYIDQELREVANELPQEPMHENESYRAWPTKGVALAVRAKLWLYAASPLLNGGYREALSLTNPDGTRLFPDRDDNKWNTALNACKDFIDYAETGNRYELYKEYTTSSTGEQILDVDASVYNLFQKYNKEIIWGTANNDWGGLDGDAFDRRIVPRCEKNGLGSTGVTQELVDAFYMNDGLPIKETDYLPKSTLYKEDGYGTYKDKNDGKYSKNYTNVTVSNRYLNREARFYNTVFFNGRQWPVTCKQVQFYNGGNAGVQEGQATTTGYMLFKRFNRSISKTSPGVASQNRPSIIFRLADFYLIYAEVANEVNPSDSRVLTYLNLVRERAGLPKVEILNPGIVGNKELQRAAIQRERQIELATEGQRYFDVRRWMIADKDGEGRQNGYAHGMNVRGTINDTEEFNRVVETEKIVFNRKMYLQPIPDHEMRKTQNLVQNPGW</sequence>
<dbReference type="InterPro" id="IPR012944">
    <property type="entry name" value="SusD_RagB_dom"/>
</dbReference>
<dbReference type="EMBL" id="WCRY01000013">
    <property type="protein sequence ID" value="KAB4480807.1"/>
    <property type="molecule type" value="Genomic_DNA"/>
</dbReference>
<evidence type="ECO:0000313" key="14">
    <source>
        <dbReference type="EMBL" id="UYU68381.1"/>
    </source>
</evidence>
<organism evidence="12 22">
    <name type="scientific">Bacteroides thetaiotaomicron</name>
    <dbReference type="NCBI Taxonomy" id="818"/>
    <lineage>
        <taxon>Bacteria</taxon>
        <taxon>Pseudomonadati</taxon>
        <taxon>Bacteroidota</taxon>
        <taxon>Bacteroidia</taxon>
        <taxon>Bacteroidales</taxon>
        <taxon>Bacteroidaceae</taxon>
        <taxon>Bacteroides</taxon>
    </lineage>
</organism>
<dbReference type="EMBL" id="QSJP01000005">
    <property type="protein sequence ID" value="RHD89319.1"/>
    <property type="molecule type" value="Genomic_DNA"/>
</dbReference>
<dbReference type="PROSITE" id="PS51257">
    <property type="entry name" value="PROKAR_LIPOPROTEIN"/>
    <property type="match status" value="1"/>
</dbReference>
<reference evidence="13 17" key="1">
    <citation type="submission" date="2018-08" db="EMBL/GenBank/DDBJ databases">
        <title>A genome reference for cultivated species of the human gut microbiota.</title>
        <authorList>
            <person name="Zou Y."/>
            <person name="Xue W."/>
            <person name="Luo G."/>
        </authorList>
    </citation>
    <scope>NUCLEOTIDE SEQUENCE [LARGE SCALE GENOMIC DNA]</scope>
    <source>
        <strain evidence="13 17">AM30-26</strain>
    </source>
</reference>
<keyword evidence="5" id="KW-0998">Cell outer membrane</keyword>
<evidence type="ECO:0000313" key="18">
    <source>
        <dbReference type="Proteomes" id="UP000436858"/>
    </source>
</evidence>
<evidence type="ECO:0000256" key="5">
    <source>
        <dbReference type="ARBA" id="ARBA00023237"/>
    </source>
</evidence>
<dbReference type="EMBL" id="JAHYQA010000004">
    <property type="protein sequence ID" value="MCE9237302.1"/>
    <property type="molecule type" value="Genomic_DNA"/>
</dbReference>
<dbReference type="Proteomes" id="UP001162960">
    <property type="component" value="Chromosome"/>
</dbReference>
<keyword evidence="4" id="KW-0472">Membrane</keyword>
<dbReference type="RefSeq" id="WP_011107502.1">
    <property type="nucleotide sequence ID" value="NZ_BAABZI010000001.1"/>
</dbReference>
<dbReference type="EMBL" id="CP083681">
    <property type="protein sequence ID" value="UYU73234.1"/>
    <property type="molecule type" value="Genomic_DNA"/>
</dbReference>
<evidence type="ECO:0000313" key="16">
    <source>
        <dbReference type="EMBL" id="UYU90203.1"/>
    </source>
</evidence>
<dbReference type="GeneID" id="60926836"/>
<evidence type="ECO:0000313" key="19">
    <source>
        <dbReference type="Proteomes" id="UP000460317"/>
    </source>
</evidence>
<evidence type="ECO:0000313" key="21">
    <source>
        <dbReference type="Proteomes" id="UP001156218"/>
    </source>
</evidence>
<dbReference type="Proteomes" id="UP000488521">
    <property type="component" value="Unassembled WGS sequence"/>
</dbReference>
<evidence type="ECO:0000259" key="7">
    <source>
        <dbReference type="Pfam" id="PF07980"/>
    </source>
</evidence>
<evidence type="ECO:0000313" key="12">
    <source>
        <dbReference type="EMBL" id="MCE9237302.1"/>
    </source>
</evidence>
<keyword evidence="3 6" id="KW-0732">Signal</keyword>
<evidence type="ECO:0000256" key="1">
    <source>
        <dbReference type="ARBA" id="ARBA00004442"/>
    </source>
</evidence>
<dbReference type="EMBL" id="CP083685">
    <property type="protein sequence ID" value="UYU90203.1"/>
    <property type="molecule type" value="Genomic_DNA"/>
</dbReference>
<evidence type="ECO:0000313" key="17">
    <source>
        <dbReference type="Proteomes" id="UP000284785"/>
    </source>
</evidence>
<gene>
    <name evidence="13" type="ORF">DW780_08220</name>
    <name evidence="10" type="ORF">GAN59_02495</name>
    <name evidence="11" type="ORF">GAN91_14455</name>
    <name evidence="9" type="ORF">GAN93_12870</name>
    <name evidence="12" type="ORF">K0H07_09065</name>
    <name evidence="15" type="ORF">KQP59_09045</name>
    <name evidence="14" type="ORF">KQP68_08930</name>
    <name evidence="16" type="ORF">KQP74_20030</name>
</gene>
<feature type="signal peptide" evidence="6">
    <location>
        <begin position="1"/>
        <end position="20"/>
    </location>
</feature>